<name>A0A317S909_9PEZI</name>
<comment type="caution">
    <text evidence="2">The sequence shown here is derived from an EMBL/GenBank/DDBJ whole genome shotgun (WGS) entry which is preliminary data.</text>
</comment>
<evidence type="ECO:0000256" key="1">
    <source>
        <dbReference type="SAM" id="Phobius"/>
    </source>
</evidence>
<accession>A0A317S909</accession>
<feature type="transmembrane region" description="Helical" evidence="1">
    <location>
        <begin position="161"/>
        <end position="183"/>
    </location>
</feature>
<dbReference type="Proteomes" id="UP000246991">
    <property type="component" value="Unassembled WGS sequence"/>
</dbReference>
<keyword evidence="1" id="KW-1133">Transmembrane helix</keyword>
<evidence type="ECO:0000313" key="3">
    <source>
        <dbReference type="Proteomes" id="UP000246991"/>
    </source>
</evidence>
<evidence type="ECO:0000313" key="2">
    <source>
        <dbReference type="EMBL" id="PWW64968.1"/>
    </source>
</evidence>
<keyword evidence="1" id="KW-0472">Membrane</keyword>
<organism evidence="2 3">
    <name type="scientific">Tuber magnatum</name>
    <name type="common">white Piedmont truffle</name>
    <dbReference type="NCBI Taxonomy" id="42249"/>
    <lineage>
        <taxon>Eukaryota</taxon>
        <taxon>Fungi</taxon>
        <taxon>Dikarya</taxon>
        <taxon>Ascomycota</taxon>
        <taxon>Pezizomycotina</taxon>
        <taxon>Pezizomycetes</taxon>
        <taxon>Pezizales</taxon>
        <taxon>Tuberaceae</taxon>
        <taxon>Tuber</taxon>
    </lineage>
</organism>
<proteinExistence type="predicted"/>
<protein>
    <submittedName>
        <fullName evidence="2">Uncharacterized protein</fullName>
    </submittedName>
</protein>
<feature type="transmembrane region" description="Helical" evidence="1">
    <location>
        <begin position="276"/>
        <end position="298"/>
    </location>
</feature>
<gene>
    <name evidence="2" type="ORF">C7212DRAFT_349046</name>
</gene>
<feature type="transmembrane region" description="Helical" evidence="1">
    <location>
        <begin position="132"/>
        <end position="155"/>
    </location>
</feature>
<dbReference type="EMBL" id="PYWC01001182">
    <property type="protein sequence ID" value="PWW64968.1"/>
    <property type="molecule type" value="Genomic_DNA"/>
</dbReference>
<feature type="transmembrane region" description="Helical" evidence="1">
    <location>
        <begin position="204"/>
        <end position="225"/>
    </location>
</feature>
<keyword evidence="1" id="KW-0812">Transmembrane</keyword>
<keyword evidence="3" id="KW-1185">Reference proteome</keyword>
<sequence length="319" mass="35841">MAPMILSWEVAKLIDSAAGPPTIDSKLSVRMLLNKLDEISPDVPLDEKFAALTKEIADRYLKGFLNLYVMKPTDSGHQLIPVRLEQLESVLSDPLIWVSSSPETPRPDLLVTILPRDRHPSSPPLWKTALQFGGVVTLGFVSISAAGIGIIALLFTLQIYWSHVVVTFCGLLAVGCWMPLIWLRADPSDLIDMWKGTGGLMLGYALAQPLILYPVYFAVFCRQIYVVYHPNWFRGVASSDIIEWLKFSYGYMLKTAMLDAPEIFEFELSGIRPVAFPAQVIVFAYSVTVALLVIWGVLEILKIHRNYPKAQLREYLEAW</sequence>
<reference evidence="2 3" key="1">
    <citation type="submission" date="2018-03" db="EMBL/GenBank/DDBJ databases">
        <title>Genomes of Pezizomycetes fungi and the evolution of truffles.</title>
        <authorList>
            <person name="Murat C."/>
            <person name="Payen T."/>
            <person name="Noel B."/>
            <person name="Kuo A."/>
            <person name="Martin F.M."/>
        </authorList>
    </citation>
    <scope>NUCLEOTIDE SEQUENCE [LARGE SCALE GENOMIC DNA]</scope>
    <source>
        <strain evidence="2">091103-1</strain>
    </source>
</reference>
<dbReference type="AlphaFoldDB" id="A0A317S909"/>